<evidence type="ECO:0000256" key="1">
    <source>
        <dbReference type="ARBA" id="ARBA00022730"/>
    </source>
</evidence>
<dbReference type="GO" id="GO:0022625">
    <property type="term" value="C:cytosolic large ribosomal subunit"/>
    <property type="evidence" value="ECO:0007669"/>
    <property type="project" value="TreeGrafter"/>
</dbReference>
<dbReference type="NCBIfam" id="TIGR01067">
    <property type="entry name" value="rplN_bact"/>
    <property type="match status" value="1"/>
</dbReference>
<dbReference type="SUPFAM" id="SSF50193">
    <property type="entry name" value="Ribosomal protein L14"/>
    <property type="match status" value="1"/>
</dbReference>
<dbReference type="PANTHER" id="PTHR11761">
    <property type="entry name" value="50S/60S RIBOSOMAL PROTEIN L14/L23"/>
    <property type="match status" value="1"/>
</dbReference>
<comment type="subunit">
    <text evidence="5">Part of the 50S ribosomal subunit. Forms a cluster with proteins L3 and L19. In the 70S ribosome, L14 and L19 interact and together make contacts with the 16S rRNA in bridges B5 and B8.</text>
</comment>
<dbReference type="PROSITE" id="PS00049">
    <property type="entry name" value="RIBOSOMAL_L14"/>
    <property type="match status" value="1"/>
</dbReference>
<dbReference type="InterPro" id="IPR019972">
    <property type="entry name" value="Ribosomal_uL14_CS"/>
</dbReference>
<evidence type="ECO:0000256" key="6">
    <source>
        <dbReference type="RuleBase" id="RU003949"/>
    </source>
</evidence>
<dbReference type="GO" id="GO:0006412">
    <property type="term" value="P:translation"/>
    <property type="evidence" value="ECO:0007669"/>
    <property type="project" value="UniProtKB-UniRule"/>
</dbReference>
<dbReference type="InterPro" id="IPR000218">
    <property type="entry name" value="Ribosomal_uL14"/>
</dbReference>
<dbReference type="GO" id="GO:0070180">
    <property type="term" value="F:large ribosomal subunit rRNA binding"/>
    <property type="evidence" value="ECO:0007669"/>
    <property type="project" value="TreeGrafter"/>
</dbReference>
<evidence type="ECO:0000256" key="5">
    <source>
        <dbReference type="HAMAP-Rule" id="MF_01367"/>
    </source>
</evidence>
<dbReference type="SMART" id="SM01374">
    <property type="entry name" value="Ribosomal_L14"/>
    <property type="match status" value="1"/>
</dbReference>
<dbReference type="AlphaFoldDB" id="A0A9D1MWV1"/>
<evidence type="ECO:0000256" key="4">
    <source>
        <dbReference type="ARBA" id="ARBA00023274"/>
    </source>
</evidence>
<organism evidence="8 9">
    <name type="scientific">Candidatus Fimimonas merdipullorum</name>
    <dbReference type="NCBI Taxonomy" id="2840822"/>
    <lineage>
        <taxon>Bacteria</taxon>
        <taxon>Pseudomonadati</taxon>
        <taxon>Myxococcota</taxon>
        <taxon>Myxococcia</taxon>
        <taxon>Myxococcales</taxon>
        <taxon>Cystobacterineae</taxon>
        <taxon>Myxococcaceae</taxon>
        <taxon>Myxococcaceae incertae sedis</taxon>
        <taxon>Candidatus Fimimonas</taxon>
    </lineage>
</organism>
<dbReference type="CDD" id="cd00337">
    <property type="entry name" value="Ribosomal_uL14"/>
    <property type="match status" value="1"/>
</dbReference>
<dbReference type="Pfam" id="PF00238">
    <property type="entry name" value="Ribosomal_L14"/>
    <property type="match status" value="1"/>
</dbReference>
<sequence length="122" mass="13158">MIQPQTRLKAADNSGAKELMCIKVLGGSFRKFGNIGDVIVASVKSANPGGVVKKGDVVKAVIVRSASGLNRKDGTHIRFDDNAAVIIDNQKQPRGTRIFGPVARELREKDYMKIVSLAPEVL</sequence>
<keyword evidence="3 5" id="KW-0689">Ribosomal protein</keyword>
<dbReference type="EMBL" id="DVOC01000044">
    <property type="protein sequence ID" value="HIU90855.1"/>
    <property type="molecule type" value="Genomic_DNA"/>
</dbReference>
<evidence type="ECO:0000256" key="7">
    <source>
        <dbReference type="RuleBase" id="RU003950"/>
    </source>
</evidence>
<evidence type="ECO:0000313" key="8">
    <source>
        <dbReference type="EMBL" id="HIU90855.1"/>
    </source>
</evidence>
<gene>
    <name evidence="5 8" type="primary">rplN</name>
    <name evidence="8" type="ORF">IAC72_02420</name>
</gene>
<name>A0A9D1MWV1_9BACT</name>
<dbReference type="FunFam" id="2.40.150.20:FF:000001">
    <property type="entry name" value="50S ribosomal protein L14"/>
    <property type="match status" value="1"/>
</dbReference>
<comment type="caution">
    <text evidence="8">The sequence shown here is derived from an EMBL/GenBank/DDBJ whole genome shotgun (WGS) entry which is preliminary data.</text>
</comment>
<protein>
    <recommendedName>
        <fullName evidence="5">Large ribosomal subunit protein uL14</fullName>
    </recommendedName>
</protein>
<evidence type="ECO:0000313" key="9">
    <source>
        <dbReference type="Proteomes" id="UP000886852"/>
    </source>
</evidence>
<evidence type="ECO:0000256" key="3">
    <source>
        <dbReference type="ARBA" id="ARBA00022980"/>
    </source>
</evidence>
<dbReference type="Gene3D" id="2.40.150.20">
    <property type="entry name" value="Ribosomal protein L14"/>
    <property type="match status" value="1"/>
</dbReference>
<reference evidence="8" key="1">
    <citation type="submission" date="2020-10" db="EMBL/GenBank/DDBJ databases">
        <authorList>
            <person name="Gilroy R."/>
        </authorList>
    </citation>
    <scope>NUCLEOTIDE SEQUENCE</scope>
    <source>
        <strain evidence="8">ChiHjej12B11-7776</strain>
    </source>
</reference>
<proteinExistence type="inferred from homology"/>
<dbReference type="InterPro" id="IPR036853">
    <property type="entry name" value="Ribosomal_uL14_sf"/>
</dbReference>
<keyword evidence="4 5" id="KW-0687">Ribonucleoprotein</keyword>
<reference evidence="8" key="2">
    <citation type="journal article" date="2021" name="PeerJ">
        <title>Extensive microbial diversity within the chicken gut microbiome revealed by metagenomics and culture.</title>
        <authorList>
            <person name="Gilroy R."/>
            <person name="Ravi A."/>
            <person name="Getino M."/>
            <person name="Pursley I."/>
            <person name="Horton D.L."/>
            <person name="Alikhan N.F."/>
            <person name="Baker D."/>
            <person name="Gharbi K."/>
            <person name="Hall N."/>
            <person name="Watson M."/>
            <person name="Adriaenssens E.M."/>
            <person name="Foster-Nyarko E."/>
            <person name="Jarju S."/>
            <person name="Secka A."/>
            <person name="Antonio M."/>
            <person name="Oren A."/>
            <person name="Chaudhuri R.R."/>
            <person name="La Ragione R."/>
            <person name="Hildebrand F."/>
            <person name="Pallen M.J."/>
        </authorList>
    </citation>
    <scope>NUCLEOTIDE SEQUENCE</scope>
    <source>
        <strain evidence="8">ChiHjej12B11-7776</strain>
    </source>
</reference>
<dbReference type="GO" id="GO:0003735">
    <property type="term" value="F:structural constituent of ribosome"/>
    <property type="evidence" value="ECO:0007669"/>
    <property type="project" value="InterPro"/>
</dbReference>
<keyword evidence="2 5" id="KW-0694">RNA-binding</keyword>
<dbReference type="Proteomes" id="UP000886852">
    <property type="component" value="Unassembled WGS sequence"/>
</dbReference>
<comment type="similarity">
    <text evidence="5 6">Belongs to the universal ribosomal protein uL14 family.</text>
</comment>
<evidence type="ECO:0000256" key="2">
    <source>
        <dbReference type="ARBA" id="ARBA00022884"/>
    </source>
</evidence>
<dbReference type="InterPro" id="IPR005745">
    <property type="entry name" value="Ribosomal_uL14_bac-type"/>
</dbReference>
<dbReference type="PANTHER" id="PTHR11761:SF3">
    <property type="entry name" value="LARGE RIBOSOMAL SUBUNIT PROTEIN UL14M"/>
    <property type="match status" value="1"/>
</dbReference>
<accession>A0A9D1MWV1</accession>
<keyword evidence="1 5" id="KW-0699">rRNA-binding</keyword>
<dbReference type="HAMAP" id="MF_01367">
    <property type="entry name" value="Ribosomal_uL14"/>
    <property type="match status" value="1"/>
</dbReference>
<comment type="function">
    <text evidence="5 7">Binds to 23S rRNA. Forms part of two intersubunit bridges in the 70S ribosome.</text>
</comment>